<name>A0ABS4T8G4_9PSEU</name>
<reference evidence="2 3" key="1">
    <citation type="submission" date="2021-03" db="EMBL/GenBank/DDBJ databases">
        <title>Sequencing the genomes of 1000 actinobacteria strains.</title>
        <authorList>
            <person name="Klenk H.-P."/>
        </authorList>
    </citation>
    <scope>NUCLEOTIDE SEQUENCE [LARGE SCALE GENOMIC DNA]</scope>
    <source>
        <strain evidence="2 3">DSM 46670</strain>
    </source>
</reference>
<keyword evidence="1" id="KW-0472">Membrane</keyword>
<keyword evidence="1" id="KW-1133">Transmembrane helix</keyword>
<keyword evidence="3" id="KW-1185">Reference proteome</keyword>
<evidence type="ECO:0008006" key="4">
    <source>
        <dbReference type="Google" id="ProtNLM"/>
    </source>
</evidence>
<evidence type="ECO:0000256" key="1">
    <source>
        <dbReference type="SAM" id="Phobius"/>
    </source>
</evidence>
<evidence type="ECO:0000313" key="2">
    <source>
        <dbReference type="EMBL" id="MBP2320717.1"/>
    </source>
</evidence>
<evidence type="ECO:0000313" key="3">
    <source>
        <dbReference type="Proteomes" id="UP001519332"/>
    </source>
</evidence>
<comment type="caution">
    <text evidence="2">The sequence shown here is derived from an EMBL/GenBank/DDBJ whole genome shotgun (WGS) entry which is preliminary data.</text>
</comment>
<organism evidence="2 3">
    <name type="scientific">Kibdelosporangium banguiense</name>
    <dbReference type="NCBI Taxonomy" id="1365924"/>
    <lineage>
        <taxon>Bacteria</taxon>
        <taxon>Bacillati</taxon>
        <taxon>Actinomycetota</taxon>
        <taxon>Actinomycetes</taxon>
        <taxon>Pseudonocardiales</taxon>
        <taxon>Pseudonocardiaceae</taxon>
        <taxon>Kibdelosporangium</taxon>
    </lineage>
</organism>
<gene>
    <name evidence="2" type="ORF">JOF56_001102</name>
</gene>
<sequence length="47" mass="5174">MSRLLFNPLFWAIAIILTWMVFVTMSIASNPEGARAQTLPASEVAAH</sequence>
<dbReference type="Proteomes" id="UP001519332">
    <property type="component" value="Unassembled WGS sequence"/>
</dbReference>
<feature type="transmembrane region" description="Helical" evidence="1">
    <location>
        <begin position="6"/>
        <end position="28"/>
    </location>
</feature>
<dbReference type="EMBL" id="JAGINW010000001">
    <property type="protein sequence ID" value="MBP2320717.1"/>
    <property type="molecule type" value="Genomic_DNA"/>
</dbReference>
<dbReference type="RefSeq" id="WP_209635135.1">
    <property type="nucleotide sequence ID" value="NZ_JAGINW010000001.1"/>
</dbReference>
<keyword evidence="1" id="KW-0812">Transmembrane</keyword>
<protein>
    <recommendedName>
        <fullName evidence="4">ABC transporter permease</fullName>
    </recommendedName>
</protein>
<accession>A0ABS4T8G4</accession>
<proteinExistence type="predicted"/>